<evidence type="ECO:0000313" key="2">
    <source>
        <dbReference type="Proteomes" id="UP000663760"/>
    </source>
</evidence>
<gene>
    <name evidence="1" type="ORF">SI8410_UN009485</name>
</gene>
<accession>A0A811G7F0</accession>
<keyword evidence="2" id="KW-1185">Reference proteome</keyword>
<sequence length="38" mass="4475">MMDPPLPIKHPILEVGTSKRVVLWFDRLGSKPWHRCYA</sequence>
<dbReference type="EMBL" id="CACVBZ020000007">
    <property type="protein sequence ID" value="CAB1184557.1"/>
    <property type="molecule type" value="Genomic_DNA"/>
</dbReference>
<protein>
    <submittedName>
        <fullName evidence="1">Uncharacterized protein</fullName>
    </submittedName>
</protein>
<organism evidence="1 2">
    <name type="scientific">Spirodela intermedia</name>
    <name type="common">Intermediate duckweed</name>
    <dbReference type="NCBI Taxonomy" id="51605"/>
    <lineage>
        <taxon>Eukaryota</taxon>
        <taxon>Viridiplantae</taxon>
        <taxon>Streptophyta</taxon>
        <taxon>Embryophyta</taxon>
        <taxon>Tracheophyta</taxon>
        <taxon>Spermatophyta</taxon>
        <taxon>Magnoliopsida</taxon>
        <taxon>Liliopsida</taxon>
        <taxon>Araceae</taxon>
        <taxon>Lemnoideae</taxon>
        <taxon>Spirodela</taxon>
    </lineage>
</organism>
<evidence type="ECO:0000313" key="1">
    <source>
        <dbReference type="EMBL" id="CAB1184557.1"/>
    </source>
</evidence>
<comment type="caution">
    <text evidence="1">The sequence shown here is derived from an EMBL/GenBank/DDBJ whole genome shotgun (WGS) entry which is preliminary data.</text>
</comment>
<dbReference type="Proteomes" id="UP000663760">
    <property type="component" value="Unassembled WGS sequence"/>
</dbReference>
<dbReference type="AlphaFoldDB" id="A0A811G7F0"/>
<name>A0A811G7F0_SPIIN</name>
<proteinExistence type="predicted"/>
<reference evidence="1" key="1">
    <citation type="submission" date="2020-02" db="EMBL/GenBank/DDBJ databases">
        <authorList>
            <person name="Scholz U."/>
            <person name="Mascher M."/>
            <person name="Fiebig A."/>
        </authorList>
    </citation>
    <scope>NUCLEOTIDE SEQUENCE</scope>
</reference>